<evidence type="ECO:0000313" key="3">
    <source>
        <dbReference type="Proteomes" id="UP000443582"/>
    </source>
</evidence>
<feature type="transmembrane region" description="Helical" evidence="1">
    <location>
        <begin position="66"/>
        <end position="88"/>
    </location>
</feature>
<evidence type="ECO:0000256" key="1">
    <source>
        <dbReference type="SAM" id="Phobius"/>
    </source>
</evidence>
<dbReference type="RefSeq" id="WP_115363038.1">
    <property type="nucleotide sequence ID" value="NZ_QDKL01000003.1"/>
</dbReference>
<feature type="transmembrane region" description="Helical" evidence="1">
    <location>
        <begin position="186"/>
        <end position="207"/>
    </location>
</feature>
<gene>
    <name evidence="2" type="ORF">DAY19_12670</name>
</gene>
<proteinExistence type="predicted"/>
<keyword evidence="3" id="KW-1185">Reference proteome</keyword>
<organism evidence="2 3">
    <name type="scientific">Halobacteriovorax vibrionivorans</name>
    <dbReference type="NCBI Taxonomy" id="2152716"/>
    <lineage>
        <taxon>Bacteria</taxon>
        <taxon>Pseudomonadati</taxon>
        <taxon>Bdellovibrionota</taxon>
        <taxon>Bacteriovoracia</taxon>
        <taxon>Bacteriovoracales</taxon>
        <taxon>Halobacteriovoraceae</taxon>
        <taxon>Halobacteriovorax</taxon>
    </lineage>
</organism>
<dbReference type="Proteomes" id="UP000443582">
    <property type="component" value="Unassembled WGS sequence"/>
</dbReference>
<evidence type="ECO:0000313" key="2">
    <source>
        <dbReference type="EMBL" id="RZF20833.1"/>
    </source>
</evidence>
<dbReference type="InterPro" id="IPR007498">
    <property type="entry name" value="PqiA-like"/>
</dbReference>
<dbReference type="EMBL" id="QDKL01000003">
    <property type="protein sequence ID" value="RZF20833.1"/>
    <property type="molecule type" value="Genomic_DNA"/>
</dbReference>
<comment type="caution">
    <text evidence="2">The sequence shown here is derived from an EMBL/GenBank/DDBJ whole genome shotgun (WGS) entry which is preliminary data.</text>
</comment>
<keyword evidence="1" id="KW-0812">Transmembrane</keyword>
<feature type="transmembrane region" description="Helical" evidence="1">
    <location>
        <begin position="157"/>
        <end position="174"/>
    </location>
</feature>
<name>A0ABY0ICZ9_9BACT</name>
<reference evidence="3" key="1">
    <citation type="journal article" date="2019" name="Int. J. Syst. Evol. Microbiol.">
        <title>Halobacteriovorax valvorus sp. nov., a novel prokaryotic predator isolated from coastal seawater of China.</title>
        <authorList>
            <person name="Chen M.-X."/>
        </authorList>
    </citation>
    <scope>NUCLEOTIDE SEQUENCE [LARGE SCALE GENOMIC DNA]</scope>
    <source>
        <strain evidence="3">BL9</strain>
    </source>
</reference>
<keyword evidence="1" id="KW-1133">Transmembrane helix</keyword>
<dbReference type="Pfam" id="PF04403">
    <property type="entry name" value="PqiA"/>
    <property type="match status" value="1"/>
</dbReference>
<accession>A0ABY0ICZ9</accession>
<keyword evidence="1" id="KW-0472">Membrane</keyword>
<sequence length="218" mass="25295">MGNNYENIYQSQIDEETLKDNSKLLLCPECDEIYLFEMINKRQRAKCHRCGEILYNGDSTITMVKVLTISGLLLFYPAIFLPVLKIKMAGANLETSTYESIFAFTTKAYWPIAISVVLFAILIPLFRLVAYLTVVFKNQFINHHLGRTFIRFLRASHEWSMIDVYFMGIIVTVAKMVDRSEVELTIGTLSLILLMVNNILLQSVTHYDELWKKLYERN</sequence>
<protein>
    <submittedName>
        <fullName evidence="2">Paraquat-inducible protein A</fullName>
    </submittedName>
</protein>
<feature type="transmembrane region" description="Helical" evidence="1">
    <location>
        <begin position="108"/>
        <end position="136"/>
    </location>
</feature>